<dbReference type="OrthoDB" id="6434269at2759"/>
<dbReference type="Pfam" id="PF00651">
    <property type="entry name" value="BTB"/>
    <property type="match status" value="1"/>
</dbReference>
<name>A0A6P8ICI7_ACTTE</name>
<evidence type="ECO:0000259" key="1">
    <source>
        <dbReference type="PROSITE" id="PS50097"/>
    </source>
</evidence>
<sequence length="113" mass="12684">MELSNIMASEDNVTVSSPASIEHEFSSPWDDSDLILVVEDQQLHVHRFILKMASPVFKAMLSSDFKEKKDAKIPLPGKKADDFVVLLQQIYPQSNRNSITLANVEHIYELAAA</sequence>
<dbReference type="PANTHER" id="PTHR22744">
    <property type="entry name" value="HELIX LOOP HELIX PROTEIN 21-RELATED"/>
    <property type="match status" value="1"/>
</dbReference>
<dbReference type="KEGG" id="aten:116298985"/>
<dbReference type="Gene3D" id="3.30.710.10">
    <property type="entry name" value="Potassium Channel Kv1.1, Chain A"/>
    <property type="match status" value="1"/>
</dbReference>
<dbReference type="RefSeq" id="XP_031563447.1">
    <property type="nucleotide sequence ID" value="XM_031707587.1"/>
</dbReference>
<dbReference type="InterPro" id="IPR000210">
    <property type="entry name" value="BTB/POZ_dom"/>
</dbReference>
<dbReference type="InterPro" id="IPR011333">
    <property type="entry name" value="SKP1/BTB/POZ_sf"/>
</dbReference>
<gene>
    <name evidence="3" type="primary">LOC116298985</name>
</gene>
<organism evidence="2 3">
    <name type="scientific">Actinia tenebrosa</name>
    <name type="common">Australian red waratah sea anemone</name>
    <dbReference type="NCBI Taxonomy" id="6105"/>
    <lineage>
        <taxon>Eukaryota</taxon>
        <taxon>Metazoa</taxon>
        <taxon>Cnidaria</taxon>
        <taxon>Anthozoa</taxon>
        <taxon>Hexacorallia</taxon>
        <taxon>Actiniaria</taxon>
        <taxon>Actiniidae</taxon>
        <taxon>Actinia</taxon>
    </lineage>
</organism>
<dbReference type="PROSITE" id="PS50097">
    <property type="entry name" value="BTB"/>
    <property type="match status" value="1"/>
</dbReference>
<dbReference type="GeneID" id="116298985"/>
<protein>
    <submittedName>
        <fullName evidence="3">Uncharacterized protein LOC116298985</fullName>
    </submittedName>
</protein>
<proteinExistence type="predicted"/>
<feature type="non-terminal residue" evidence="3">
    <location>
        <position position="113"/>
    </location>
</feature>
<reference evidence="3" key="1">
    <citation type="submission" date="2025-08" db="UniProtKB">
        <authorList>
            <consortium name="RefSeq"/>
        </authorList>
    </citation>
    <scope>IDENTIFICATION</scope>
    <source>
        <tissue evidence="3">Tentacle</tissue>
    </source>
</reference>
<dbReference type="SMART" id="SM00225">
    <property type="entry name" value="BTB"/>
    <property type="match status" value="1"/>
</dbReference>
<feature type="domain" description="BTB" evidence="1">
    <location>
        <begin position="32"/>
        <end position="91"/>
    </location>
</feature>
<accession>A0A6P8ICI7</accession>
<dbReference type="AlphaFoldDB" id="A0A6P8ICI7"/>
<dbReference type="InParanoid" id="A0A6P8ICI7"/>
<dbReference type="SUPFAM" id="SSF54695">
    <property type="entry name" value="POZ domain"/>
    <property type="match status" value="1"/>
</dbReference>
<dbReference type="CDD" id="cd18186">
    <property type="entry name" value="BTB_POZ_ZBTB_KLHL-like"/>
    <property type="match status" value="1"/>
</dbReference>
<keyword evidence="2" id="KW-1185">Reference proteome</keyword>
<evidence type="ECO:0000313" key="3">
    <source>
        <dbReference type="RefSeq" id="XP_031563447.1"/>
    </source>
</evidence>
<evidence type="ECO:0000313" key="2">
    <source>
        <dbReference type="Proteomes" id="UP000515163"/>
    </source>
</evidence>
<dbReference type="PANTHER" id="PTHR22744:SF17">
    <property type="entry name" value="BTB DOMAIN-CONTAINING PROTEIN"/>
    <property type="match status" value="1"/>
</dbReference>
<dbReference type="Proteomes" id="UP000515163">
    <property type="component" value="Unplaced"/>
</dbReference>